<dbReference type="EMBL" id="OZ037950">
    <property type="protein sequence ID" value="CAL1713345.1"/>
    <property type="molecule type" value="Genomic_DNA"/>
</dbReference>
<feature type="domain" description="N-acetyltransferase" evidence="4">
    <location>
        <begin position="3"/>
        <end position="154"/>
    </location>
</feature>
<protein>
    <recommendedName>
        <fullName evidence="4">N-acetyltransferase domain-containing protein</fullName>
    </recommendedName>
</protein>
<dbReference type="InterPro" id="IPR044542">
    <property type="entry name" value="NAA30-like"/>
</dbReference>
<dbReference type="Pfam" id="PF00583">
    <property type="entry name" value="Acetyltransf_1"/>
    <property type="match status" value="1"/>
</dbReference>
<dbReference type="PROSITE" id="PS51186">
    <property type="entry name" value="GNAT"/>
    <property type="match status" value="1"/>
</dbReference>
<evidence type="ECO:0000256" key="3">
    <source>
        <dbReference type="ARBA" id="ARBA00024025"/>
    </source>
</evidence>
<accession>A0ABP1DZU3</accession>
<keyword evidence="1" id="KW-0808">Transferase</keyword>
<evidence type="ECO:0000256" key="1">
    <source>
        <dbReference type="ARBA" id="ARBA00022679"/>
    </source>
</evidence>
<organism evidence="5 6">
    <name type="scientific">Somion occarium</name>
    <dbReference type="NCBI Taxonomy" id="3059160"/>
    <lineage>
        <taxon>Eukaryota</taxon>
        <taxon>Fungi</taxon>
        <taxon>Dikarya</taxon>
        <taxon>Basidiomycota</taxon>
        <taxon>Agaricomycotina</taxon>
        <taxon>Agaricomycetes</taxon>
        <taxon>Polyporales</taxon>
        <taxon>Cerrenaceae</taxon>
        <taxon>Somion</taxon>
    </lineage>
</organism>
<name>A0ABP1DZU3_9APHY</name>
<gene>
    <name evidence="5" type="ORF">GFSPODELE1_LOCUS9262</name>
</gene>
<dbReference type="PANTHER" id="PTHR45896:SF1">
    <property type="entry name" value="N-ALPHA-ACETYLTRANSFERASE 30"/>
    <property type="match status" value="1"/>
</dbReference>
<dbReference type="Gene3D" id="3.40.630.30">
    <property type="match status" value="1"/>
</dbReference>
<evidence type="ECO:0000313" key="5">
    <source>
        <dbReference type="EMBL" id="CAL1713345.1"/>
    </source>
</evidence>
<comment type="similarity">
    <text evidence="3">Belongs to the acetyltransferase family. MAK3 subfamily.</text>
</comment>
<dbReference type="PANTHER" id="PTHR45896">
    <property type="entry name" value="N-ALPHA-ACETYLTRANSFERASE 30"/>
    <property type="match status" value="1"/>
</dbReference>
<keyword evidence="2" id="KW-0012">Acyltransferase</keyword>
<dbReference type="InterPro" id="IPR016181">
    <property type="entry name" value="Acyl_CoA_acyltransferase"/>
</dbReference>
<sequence length="193" mass="22094">MTVTYRQYAGEDDLNAIMTLVQFELSEPYVIYTYRYFLESWPHLSILALSPESPEPIGVIICKQSMHRDTRNRGYIAMLSVHKRYRKRGIATSLVRQAIEIMIQNGADEVVLETEYDNVAALALYESLGFIREKRLYRFYLNGKDAFRLVLAVAPSQRHVNVPDAATATDARLSSAPQDSTRPVLIPRDTMYL</sequence>
<dbReference type="CDD" id="cd04301">
    <property type="entry name" value="NAT_SF"/>
    <property type="match status" value="1"/>
</dbReference>
<proteinExistence type="inferred from homology"/>
<evidence type="ECO:0000256" key="2">
    <source>
        <dbReference type="ARBA" id="ARBA00023315"/>
    </source>
</evidence>
<dbReference type="InterPro" id="IPR000182">
    <property type="entry name" value="GNAT_dom"/>
</dbReference>
<dbReference type="SUPFAM" id="SSF55729">
    <property type="entry name" value="Acyl-CoA N-acyltransferases (Nat)"/>
    <property type="match status" value="1"/>
</dbReference>
<keyword evidence="6" id="KW-1185">Reference proteome</keyword>
<evidence type="ECO:0000259" key="4">
    <source>
        <dbReference type="PROSITE" id="PS51186"/>
    </source>
</evidence>
<reference evidence="6" key="1">
    <citation type="submission" date="2024-04" db="EMBL/GenBank/DDBJ databases">
        <authorList>
            <person name="Shaw F."/>
            <person name="Minotto A."/>
        </authorList>
    </citation>
    <scope>NUCLEOTIDE SEQUENCE [LARGE SCALE GENOMIC DNA]</scope>
</reference>
<dbReference type="Proteomes" id="UP001497453">
    <property type="component" value="Chromosome 7"/>
</dbReference>
<evidence type="ECO:0000313" key="6">
    <source>
        <dbReference type="Proteomes" id="UP001497453"/>
    </source>
</evidence>